<sequence length="113" mass="12982">MTTEQLTTADLANAAANGREPEQHLTPLLPNDFSEEMRTRWETIQTAFVDDPRVSVQQADELVASAIKRLAETFARERSQLEQQWSTGNDVSTEDLRQALRRYRAFFQRILSV</sequence>
<name>Q029E8_SOLUE</name>
<dbReference type="AlphaFoldDB" id="Q029E8"/>
<proteinExistence type="predicted"/>
<dbReference type="InParanoid" id="Q029E8"/>
<evidence type="ECO:0000256" key="1">
    <source>
        <dbReference type="SAM" id="MobiDB-lite"/>
    </source>
</evidence>
<dbReference type="STRING" id="234267.Acid_1350"/>
<protein>
    <submittedName>
        <fullName evidence="2">Uncharacterized protein</fullName>
    </submittedName>
</protein>
<feature type="region of interest" description="Disordered" evidence="1">
    <location>
        <begin position="1"/>
        <end position="28"/>
    </location>
</feature>
<dbReference type="KEGG" id="sus:Acid_1350"/>
<dbReference type="HOGENOM" id="CLU_171122_0_0_0"/>
<organism evidence="2">
    <name type="scientific">Solibacter usitatus (strain Ellin6076)</name>
    <dbReference type="NCBI Taxonomy" id="234267"/>
    <lineage>
        <taxon>Bacteria</taxon>
        <taxon>Pseudomonadati</taxon>
        <taxon>Acidobacteriota</taxon>
        <taxon>Terriglobia</taxon>
        <taxon>Bryobacterales</taxon>
        <taxon>Solibacteraceae</taxon>
        <taxon>Candidatus Solibacter</taxon>
    </lineage>
</organism>
<gene>
    <name evidence="2" type="ordered locus">Acid_1350</name>
</gene>
<dbReference type="EMBL" id="CP000473">
    <property type="protein sequence ID" value="ABJ82343.1"/>
    <property type="molecule type" value="Genomic_DNA"/>
</dbReference>
<dbReference type="OrthoDB" id="123178at2"/>
<feature type="compositionally biased region" description="Low complexity" evidence="1">
    <location>
        <begin position="1"/>
        <end position="17"/>
    </location>
</feature>
<dbReference type="eggNOG" id="ENOG503377V">
    <property type="taxonomic scope" value="Bacteria"/>
</dbReference>
<evidence type="ECO:0000313" key="2">
    <source>
        <dbReference type="EMBL" id="ABJ82343.1"/>
    </source>
</evidence>
<accession>Q029E8</accession>
<reference evidence="2" key="1">
    <citation type="submission" date="2006-10" db="EMBL/GenBank/DDBJ databases">
        <title>Complete sequence of Solibacter usitatus Ellin6076.</title>
        <authorList>
            <consortium name="US DOE Joint Genome Institute"/>
            <person name="Copeland A."/>
            <person name="Lucas S."/>
            <person name="Lapidus A."/>
            <person name="Barry K."/>
            <person name="Detter J.C."/>
            <person name="Glavina del Rio T."/>
            <person name="Hammon N."/>
            <person name="Israni S."/>
            <person name="Dalin E."/>
            <person name="Tice H."/>
            <person name="Pitluck S."/>
            <person name="Thompson L.S."/>
            <person name="Brettin T."/>
            <person name="Bruce D."/>
            <person name="Han C."/>
            <person name="Tapia R."/>
            <person name="Gilna P."/>
            <person name="Schmutz J."/>
            <person name="Larimer F."/>
            <person name="Land M."/>
            <person name="Hauser L."/>
            <person name="Kyrpides N."/>
            <person name="Mikhailova N."/>
            <person name="Janssen P.H."/>
            <person name="Kuske C.R."/>
            <person name="Richardson P."/>
        </authorList>
    </citation>
    <scope>NUCLEOTIDE SEQUENCE</scope>
    <source>
        <strain evidence="2">Ellin6076</strain>
    </source>
</reference>